<dbReference type="EMBL" id="UYYA01003933">
    <property type="protein sequence ID" value="VDM57869.1"/>
    <property type="molecule type" value="Genomic_DNA"/>
</dbReference>
<accession>A0A0R3PMV4</accession>
<dbReference type="AlphaFoldDB" id="A0A0R3PMV4"/>
<reference evidence="1 2" key="2">
    <citation type="submission" date="2018-11" db="EMBL/GenBank/DDBJ databases">
        <authorList>
            <consortium name="Pathogen Informatics"/>
        </authorList>
    </citation>
    <scope>NUCLEOTIDE SEQUENCE [LARGE SCALE GENOMIC DNA]</scope>
    <source>
        <strain evidence="1 2">Costa Rica</strain>
    </source>
</reference>
<reference evidence="3" key="1">
    <citation type="submission" date="2017-02" db="UniProtKB">
        <authorList>
            <consortium name="WormBaseParasite"/>
        </authorList>
    </citation>
    <scope>IDENTIFICATION</scope>
</reference>
<proteinExistence type="predicted"/>
<organism evidence="3">
    <name type="scientific">Angiostrongylus costaricensis</name>
    <name type="common">Nematode worm</name>
    <dbReference type="NCBI Taxonomy" id="334426"/>
    <lineage>
        <taxon>Eukaryota</taxon>
        <taxon>Metazoa</taxon>
        <taxon>Ecdysozoa</taxon>
        <taxon>Nematoda</taxon>
        <taxon>Chromadorea</taxon>
        <taxon>Rhabditida</taxon>
        <taxon>Rhabditina</taxon>
        <taxon>Rhabditomorpha</taxon>
        <taxon>Strongyloidea</taxon>
        <taxon>Metastrongylidae</taxon>
        <taxon>Angiostrongylus</taxon>
    </lineage>
</organism>
<dbReference type="WBParaSite" id="ACOC_0000628301-mRNA-1">
    <property type="protein sequence ID" value="ACOC_0000628301-mRNA-1"/>
    <property type="gene ID" value="ACOC_0000628301"/>
</dbReference>
<evidence type="ECO:0000313" key="1">
    <source>
        <dbReference type="EMBL" id="VDM57869.1"/>
    </source>
</evidence>
<gene>
    <name evidence="1" type="ORF">ACOC_LOCUS6284</name>
</gene>
<dbReference type="OrthoDB" id="410104at2759"/>
<protein>
    <submittedName>
        <fullName evidence="3">Reverse transcriptase domain-containing protein</fullName>
    </submittedName>
</protein>
<evidence type="ECO:0000313" key="3">
    <source>
        <dbReference type="WBParaSite" id="ACOC_0000628301-mRNA-1"/>
    </source>
</evidence>
<name>A0A0R3PMV4_ANGCS</name>
<keyword evidence="2" id="KW-1185">Reference proteome</keyword>
<evidence type="ECO:0000313" key="2">
    <source>
        <dbReference type="Proteomes" id="UP000267027"/>
    </source>
</evidence>
<sequence length="149" mass="17192">MRLLKWDNMGVKIDGRQLHYCRFADDFVFITPSISHAERMVVGFNKACGKTALEMDLKKDVHEERIDFACSIHAQRNEYVGVFQLHVTSSGNQRNKLAPELNRRIRRITTARGAFRSIEDVVKKTNNTRICAYLFDLAIIPVLTYESQT</sequence>
<dbReference type="Proteomes" id="UP000267027">
    <property type="component" value="Unassembled WGS sequence"/>
</dbReference>